<accession>A0A075WIP8</accession>
<name>A0A075WIP8_ARCFL</name>
<organism evidence="1 2">
    <name type="scientific">Archaeoglobus fulgidus DSM 8774</name>
    <dbReference type="NCBI Taxonomy" id="1344584"/>
    <lineage>
        <taxon>Archaea</taxon>
        <taxon>Methanobacteriati</taxon>
        <taxon>Methanobacteriota</taxon>
        <taxon>Archaeoglobi</taxon>
        <taxon>Archaeoglobales</taxon>
        <taxon>Archaeoglobaceae</taxon>
        <taxon>Archaeoglobus</taxon>
    </lineage>
</organism>
<dbReference type="EMBL" id="CP006577">
    <property type="protein sequence ID" value="AIG99069.1"/>
    <property type="molecule type" value="Genomic_DNA"/>
</dbReference>
<dbReference type="RefSeq" id="WP_010879572.1">
    <property type="nucleotide sequence ID" value="NZ_CP006577.1"/>
</dbReference>
<evidence type="ECO:0000313" key="1">
    <source>
        <dbReference type="EMBL" id="AIG99069.1"/>
    </source>
</evidence>
<proteinExistence type="predicted"/>
<sequence>MKKLAGLLLLIVGLTLTIGAGANFRYYEAERSVTVNITSDDNEFIDLTPIQPYAYLNNGKLTIEISPNNPNYPGYGDGMSVNTTYVFEEMFNVSNELWENEDADFPICVHISLNQGDGISFFAGDYDSPISGPGTQIHFTVYHNQPVPVGFIFDNTNKDLGSNEAQMSVSADAGACE</sequence>
<evidence type="ECO:0008006" key="3">
    <source>
        <dbReference type="Google" id="ProtNLM"/>
    </source>
</evidence>
<dbReference type="Proteomes" id="UP000028501">
    <property type="component" value="Chromosome"/>
</dbReference>
<protein>
    <recommendedName>
        <fullName evidence="3">DUF1102 domain-containing protein</fullName>
    </recommendedName>
</protein>
<evidence type="ECO:0000313" key="2">
    <source>
        <dbReference type="Proteomes" id="UP000028501"/>
    </source>
</evidence>
<dbReference type="HOGENOM" id="CLU_116585_0_0_2"/>
<reference evidence="1 2" key="1">
    <citation type="submission" date="2013-07" db="EMBL/GenBank/DDBJ databases">
        <title>Genome of Archaeoglobus fulgidus.</title>
        <authorList>
            <person name="Fiebig A."/>
            <person name="Birkeland N.-K."/>
        </authorList>
    </citation>
    <scope>NUCLEOTIDE SEQUENCE [LARGE SCALE GENOMIC DNA]</scope>
    <source>
        <strain evidence="1 2">DSM 8774</strain>
    </source>
</reference>
<dbReference type="KEGG" id="afg:AFULGI_00023490"/>
<gene>
    <name evidence="1" type="ORF">AFULGI_00023490</name>
</gene>
<dbReference type="AlphaFoldDB" id="A0A075WIP8"/>
<dbReference type="InterPro" id="IPR009482">
    <property type="entry name" value="DUF1102"/>
</dbReference>
<dbReference type="GeneID" id="24795829"/>
<dbReference type="Pfam" id="PF06510">
    <property type="entry name" value="DUF1102"/>
    <property type="match status" value="1"/>
</dbReference>